<feature type="chain" id="PRO_5007294192" evidence="2">
    <location>
        <begin position="20"/>
        <end position="107"/>
    </location>
</feature>
<keyword evidence="2" id="KW-0732">Signal</keyword>
<evidence type="ECO:0000313" key="4">
    <source>
        <dbReference type="Proteomes" id="UP000070444"/>
    </source>
</evidence>
<dbReference type="Proteomes" id="UP000070444">
    <property type="component" value="Unassembled WGS sequence"/>
</dbReference>
<evidence type="ECO:0000313" key="3">
    <source>
        <dbReference type="EMBL" id="KXN67547.1"/>
    </source>
</evidence>
<keyword evidence="4" id="KW-1185">Reference proteome</keyword>
<feature type="compositionally biased region" description="Gly residues" evidence="1">
    <location>
        <begin position="44"/>
        <end position="55"/>
    </location>
</feature>
<gene>
    <name evidence="3" type="ORF">CONCODRAFT_10382</name>
</gene>
<evidence type="ECO:0000256" key="1">
    <source>
        <dbReference type="SAM" id="MobiDB-lite"/>
    </source>
</evidence>
<organism evidence="3 4">
    <name type="scientific">Conidiobolus coronatus (strain ATCC 28846 / CBS 209.66 / NRRL 28638)</name>
    <name type="common">Delacroixia coronata</name>
    <dbReference type="NCBI Taxonomy" id="796925"/>
    <lineage>
        <taxon>Eukaryota</taxon>
        <taxon>Fungi</taxon>
        <taxon>Fungi incertae sedis</taxon>
        <taxon>Zoopagomycota</taxon>
        <taxon>Entomophthoromycotina</taxon>
        <taxon>Entomophthoromycetes</taxon>
        <taxon>Entomophthorales</taxon>
        <taxon>Ancylistaceae</taxon>
        <taxon>Conidiobolus</taxon>
    </lineage>
</organism>
<protein>
    <submittedName>
        <fullName evidence="3">Uncharacterized protein</fullName>
    </submittedName>
</protein>
<reference evidence="3 4" key="1">
    <citation type="journal article" date="2015" name="Genome Biol. Evol.">
        <title>Phylogenomic analyses indicate that early fungi evolved digesting cell walls of algal ancestors of land plants.</title>
        <authorList>
            <person name="Chang Y."/>
            <person name="Wang S."/>
            <person name="Sekimoto S."/>
            <person name="Aerts A.L."/>
            <person name="Choi C."/>
            <person name="Clum A."/>
            <person name="LaButti K.M."/>
            <person name="Lindquist E.A."/>
            <person name="Yee Ngan C."/>
            <person name="Ohm R.A."/>
            <person name="Salamov A.A."/>
            <person name="Grigoriev I.V."/>
            <person name="Spatafora J.W."/>
            <person name="Berbee M.L."/>
        </authorList>
    </citation>
    <scope>NUCLEOTIDE SEQUENCE [LARGE SCALE GENOMIC DNA]</scope>
    <source>
        <strain evidence="3 4">NRRL 28638</strain>
    </source>
</reference>
<feature type="region of interest" description="Disordered" evidence="1">
    <location>
        <begin position="25"/>
        <end position="55"/>
    </location>
</feature>
<feature type="signal peptide" evidence="2">
    <location>
        <begin position="1"/>
        <end position="19"/>
    </location>
</feature>
<accession>A0A137NXR3</accession>
<proteinExistence type="predicted"/>
<dbReference type="EMBL" id="KQ964629">
    <property type="protein sequence ID" value="KXN67547.1"/>
    <property type="molecule type" value="Genomic_DNA"/>
</dbReference>
<evidence type="ECO:0000256" key="2">
    <source>
        <dbReference type="SAM" id="SignalP"/>
    </source>
</evidence>
<sequence>MRSLIYLASILPIFASYLAEAPSSEDSGRLQRRQSPGFFPGAPGPFGGPGFDGNWGGNNGPVNNIYGGSDNFNTLSYWLNFHNSRSCSDGNAPFWQETRPWCLGDLQ</sequence>
<name>A0A137NXR3_CONC2</name>
<dbReference type="AlphaFoldDB" id="A0A137NXR3"/>